<keyword evidence="9" id="KW-0012">Acyltransferase</keyword>
<dbReference type="EMBL" id="CP051167">
    <property type="protein sequence ID" value="QIZ72412.1"/>
    <property type="molecule type" value="Genomic_DNA"/>
</dbReference>
<keyword evidence="9" id="KW-0808">Transferase</keyword>
<dbReference type="AlphaFoldDB" id="A0A6H1U0M2"/>
<protein>
    <submittedName>
        <fullName evidence="9">Acyltransferase</fullName>
    </submittedName>
</protein>
<sequence length="366" mass="41564">MNKSLRLTGIDLCRGFALYGVILLHSDEGLSETPTGWNDIIHVVEFAVPFFLATSFYLSVNKLWSGGSYKLSSRLNRLVIPYVAWTLIYVTYKFLKFIIDRDPNHIEEVLKDPTGTIFLGTAGFHLYFLPLVVVGSILIKLLDDRIKSHFFNLKKASFLFLISIALYQLTIASGNAYSLESQAAFQSLLNYQNFGILAQPIRVLFVFLFWSLRCLVYITIALVVSQLNPHLAPYFRNRENWWAIAFIGAFFILGLSGESVPESIREVFLGYSALGTGICLSPFLKDDRHILKHLGICSFGIYLIHLLILDVFQITIYRLPGLNLASLQQSIIYFLLLSLSVLLLGWAIADRLMQNRWVSKILFGTR</sequence>
<feature type="transmembrane region" description="Helical" evidence="7">
    <location>
        <begin position="239"/>
        <end position="256"/>
    </location>
</feature>
<organism evidence="9 10">
    <name type="scientific">Oxynema aestuarii AP17</name>
    <dbReference type="NCBI Taxonomy" id="2064643"/>
    <lineage>
        <taxon>Bacteria</taxon>
        <taxon>Bacillati</taxon>
        <taxon>Cyanobacteriota</taxon>
        <taxon>Cyanophyceae</taxon>
        <taxon>Oscillatoriophycideae</taxon>
        <taxon>Oscillatoriales</taxon>
        <taxon>Oscillatoriaceae</taxon>
        <taxon>Oxynema</taxon>
        <taxon>Oxynema aestuarii</taxon>
    </lineage>
</organism>
<accession>A0A6H1U0M2</accession>
<dbReference type="PANTHER" id="PTHR40074">
    <property type="entry name" value="O-ACETYLTRANSFERASE WECH"/>
    <property type="match status" value="1"/>
</dbReference>
<dbReference type="GO" id="GO:0005886">
    <property type="term" value="C:plasma membrane"/>
    <property type="evidence" value="ECO:0007669"/>
    <property type="project" value="UniProtKB-SubCell"/>
</dbReference>
<evidence type="ECO:0000256" key="4">
    <source>
        <dbReference type="ARBA" id="ARBA00022692"/>
    </source>
</evidence>
<name>A0A6H1U0M2_9CYAN</name>
<dbReference type="KEGG" id="oxy:HCG48_18990"/>
<feature type="transmembrane region" description="Helical" evidence="7">
    <location>
        <begin position="268"/>
        <end position="284"/>
    </location>
</feature>
<keyword evidence="10" id="KW-1185">Reference proteome</keyword>
<gene>
    <name evidence="9" type="ORF">HCG48_18990</name>
</gene>
<dbReference type="Proteomes" id="UP000500857">
    <property type="component" value="Chromosome"/>
</dbReference>
<evidence type="ECO:0000256" key="1">
    <source>
        <dbReference type="ARBA" id="ARBA00004651"/>
    </source>
</evidence>
<feature type="transmembrane region" description="Helical" evidence="7">
    <location>
        <begin position="158"/>
        <end position="179"/>
    </location>
</feature>
<comment type="subcellular location">
    <subcellularLocation>
        <location evidence="1">Cell membrane</location>
        <topology evidence="1">Multi-pass membrane protein</topology>
    </subcellularLocation>
</comment>
<feature type="transmembrane region" description="Helical" evidence="7">
    <location>
        <begin position="115"/>
        <end position="138"/>
    </location>
</feature>
<dbReference type="GO" id="GO:0009246">
    <property type="term" value="P:enterobacterial common antigen biosynthetic process"/>
    <property type="evidence" value="ECO:0007669"/>
    <property type="project" value="TreeGrafter"/>
</dbReference>
<feature type="transmembrane region" description="Helical" evidence="7">
    <location>
        <begin position="78"/>
        <end position="95"/>
    </location>
</feature>
<evidence type="ECO:0000256" key="6">
    <source>
        <dbReference type="ARBA" id="ARBA00023136"/>
    </source>
</evidence>
<evidence type="ECO:0000256" key="2">
    <source>
        <dbReference type="ARBA" id="ARBA00007400"/>
    </source>
</evidence>
<dbReference type="PANTHER" id="PTHR40074:SF2">
    <property type="entry name" value="O-ACETYLTRANSFERASE WECH"/>
    <property type="match status" value="1"/>
</dbReference>
<comment type="similarity">
    <text evidence="2">Belongs to the acyltransferase 3 family.</text>
</comment>
<evidence type="ECO:0000256" key="5">
    <source>
        <dbReference type="ARBA" id="ARBA00022989"/>
    </source>
</evidence>
<dbReference type="RefSeq" id="WP_168570561.1">
    <property type="nucleotide sequence ID" value="NZ_CP051167.1"/>
</dbReference>
<evidence type="ECO:0000256" key="3">
    <source>
        <dbReference type="ARBA" id="ARBA00022475"/>
    </source>
</evidence>
<dbReference type="GO" id="GO:0016413">
    <property type="term" value="F:O-acetyltransferase activity"/>
    <property type="evidence" value="ECO:0007669"/>
    <property type="project" value="TreeGrafter"/>
</dbReference>
<keyword evidence="5 7" id="KW-1133">Transmembrane helix</keyword>
<evidence type="ECO:0000256" key="7">
    <source>
        <dbReference type="SAM" id="Phobius"/>
    </source>
</evidence>
<evidence type="ECO:0000259" key="8">
    <source>
        <dbReference type="Pfam" id="PF01757"/>
    </source>
</evidence>
<feature type="domain" description="Acyltransferase 3" evidence="8">
    <location>
        <begin position="8"/>
        <end position="349"/>
    </location>
</feature>
<keyword evidence="4 7" id="KW-0812">Transmembrane</keyword>
<evidence type="ECO:0000313" key="10">
    <source>
        <dbReference type="Proteomes" id="UP000500857"/>
    </source>
</evidence>
<dbReference type="InterPro" id="IPR002656">
    <property type="entry name" value="Acyl_transf_3_dom"/>
</dbReference>
<feature type="transmembrane region" description="Helical" evidence="7">
    <location>
        <begin position="331"/>
        <end position="349"/>
    </location>
</feature>
<reference evidence="9 10" key="1">
    <citation type="submission" date="2020-04" db="EMBL/GenBank/DDBJ databases">
        <authorList>
            <person name="Basu S."/>
            <person name="Maruthanayagam V."/>
            <person name="Chakraborty S."/>
            <person name="Pramanik A."/>
            <person name="Mukherjee J."/>
            <person name="Brink B."/>
        </authorList>
    </citation>
    <scope>NUCLEOTIDE SEQUENCE [LARGE SCALE GENOMIC DNA]</scope>
    <source>
        <strain evidence="9 10">AP17</strain>
    </source>
</reference>
<feature type="transmembrane region" description="Helical" evidence="7">
    <location>
        <begin position="199"/>
        <end position="227"/>
    </location>
</feature>
<feature type="transmembrane region" description="Helical" evidence="7">
    <location>
        <begin position="296"/>
        <end position="319"/>
    </location>
</feature>
<keyword evidence="6 7" id="KW-0472">Membrane</keyword>
<proteinExistence type="inferred from homology"/>
<dbReference type="Pfam" id="PF01757">
    <property type="entry name" value="Acyl_transf_3"/>
    <property type="match status" value="1"/>
</dbReference>
<evidence type="ECO:0000313" key="9">
    <source>
        <dbReference type="EMBL" id="QIZ72412.1"/>
    </source>
</evidence>
<keyword evidence="3" id="KW-1003">Cell membrane</keyword>